<dbReference type="AlphaFoldDB" id="A0AAD4FQM5"/>
<name>A0AAD4FQM5_9GAMM</name>
<evidence type="ECO:0000313" key="1">
    <source>
        <dbReference type="EMBL" id="KAF7767566.1"/>
    </source>
</evidence>
<protein>
    <submittedName>
        <fullName evidence="1">Uncharacterized protein</fullName>
    </submittedName>
</protein>
<proteinExistence type="predicted"/>
<dbReference type="EMBL" id="AHBZ03000024">
    <property type="protein sequence ID" value="KAF7767566.1"/>
    <property type="molecule type" value="Genomic_DNA"/>
</dbReference>
<evidence type="ECO:0000313" key="2">
    <source>
        <dbReference type="Proteomes" id="UP000016487"/>
    </source>
</evidence>
<comment type="caution">
    <text evidence="1">The sequence shown here is derived from an EMBL/GenBank/DDBJ whole genome shotgun (WGS) entry which is preliminary data.</text>
</comment>
<reference evidence="1" key="2">
    <citation type="submission" date="2015-03" db="EMBL/GenBank/DDBJ databases">
        <title>Genome sequence of Pseudoalteromonas citrea.</title>
        <authorList>
            <person name="Xie B.-B."/>
            <person name="Rong J.-C."/>
            <person name="Qin Q.-L."/>
            <person name="Zhang Y.-Z."/>
        </authorList>
    </citation>
    <scope>NUCLEOTIDE SEQUENCE</scope>
    <source>
        <strain evidence="1">DSM 8771</strain>
    </source>
</reference>
<organism evidence="1 2">
    <name type="scientific">Pseudoalteromonas citrea</name>
    <dbReference type="NCBI Taxonomy" id="43655"/>
    <lineage>
        <taxon>Bacteria</taxon>
        <taxon>Pseudomonadati</taxon>
        <taxon>Pseudomonadota</taxon>
        <taxon>Gammaproteobacteria</taxon>
        <taxon>Alteromonadales</taxon>
        <taxon>Pseudoalteromonadaceae</taxon>
        <taxon>Pseudoalteromonas</taxon>
    </lineage>
</organism>
<reference evidence="1" key="1">
    <citation type="journal article" date="2012" name="J. Bacteriol.">
        <title>Genome sequences of type strains of seven species of the marine bacterium Pseudoalteromonas.</title>
        <authorList>
            <person name="Xie B.B."/>
            <person name="Shu Y.L."/>
            <person name="Qin Q.L."/>
            <person name="Rong J.C."/>
            <person name="Zhang X.Y."/>
            <person name="Chen X.L."/>
            <person name="Shi M."/>
            <person name="He H.L."/>
            <person name="Zhou B.C."/>
            <person name="Zhang Y.Z."/>
        </authorList>
    </citation>
    <scope>NUCLEOTIDE SEQUENCE</scope>
    <source>
        <strain evidence="1">DSM 8771</strain>
    </source>
</reference>
<accession>A0AAD4FQM5</accession>
<gene>
    <name evidence="1" type="ORF">PCIT_a4525</name>
</gene>
<dbReference type="Proteomes" id="UP000016487">
    <property type="component" value="Unassembled WGS sequence"/>
</dbReference>
<sequence>MIMLLAGLNYNIDTMLLSGRFINIIWLHLNEGVTLKVMIFSTIKI</sequence>